<dbReference type="SMART" id="SM00478">
    <property type="entry name" value="ENDO3c"/>
    <property type="match status" value="1"/>
</dbReference>
<evidence type="ECO:0000256" key="13">
    <source>
        <dbReference type="ARBA" id="ARBA00023204"/>
    </source>
</evidence>
<evidence type="ECO:0000256" key="5">
    <source>
        <dbReference type="ARBA" id="ARBA00012045"/>
    </source>
</evidence>
<dbReference type="GO" id="GO:0034039">
    <property type="term" value="F:8-oxo-7,8-dihydroguanine DNA N-glycosylase activity"/>
    <property type="evidence" value="ECO:0007669"/>
    <property type="project" value="TreeGrafter"/>
</dbReference>
<dbReference type="EMBL" id="AP019308">
    <property type="protein sequence ID" value="BBH21887.1"/>
    <property type="molecule type" value="Genomic_DNA"/>
</dbReference>
<evidence type="ECO:0000256" key="10">
    <source>
        <dbReference type="ARBA" id="ARBA00022801"/>
    </source>
</evidence>
<evidence type="ECO:0000256" key="7">
    <source>
        <dbReference type="ARBA" id="ARBA00022485"/>
    </source>
</evidence>
<evidence type="ECO:0000256" key="4">
    <source>
        <dbReference type="ARBA" id="ARBA00008343"/>
    </source>
</evidence>
<dbReference type="EC" id="3.2.2.31" evidence="5"/>
<name>A0A3G9ISS8_9BACL</name>
<dbReference type="InterPro" id="IPR023170">
    <property type="entry name" value="HhH_base_excis_C"/>
</dbReference>
<evidence type="ECO:0000256" key="8">
    <source>
        <dbReference type="ARBA" id="ARBA00022723"/>
    </source>
</evidence>
<dbReference type="RefSeq" id="WP_125666329.1">
    <property type="nucleotide sequence ID" value="NZ_AP019308.1"/>
</dbReference>
<dbReference type="CDD" id="cd00056">
    <property type="entry name" value="ENDO3c"/>
    <property type="match status" value="1"/>
</dbReference>
<dbReference type="PANTHER" id="PTHR42944:SF1">
    <property type="entry name" value="ADENINE DNA GLYCOSYLASE"/>
    <property type="match status" value="1"/>
</dbReference>
<dbReference type="GO" id="GO:0006298">
    <property type="term" value="P:mismatch repair"/>
    <property type="evidence" value="ECO:0007669"/>
    <property type="project" value="TreeGrafter"/>
</dbReference>
<dbReference type="NCBIfam" id="TIGR01084">
    <property type="entry name" value="mutY"/>
    <property type="match status" value="1"/>
</dbReference>
<dbReference type="OrthoDB" id="9802365at2"/>
<dbReference type="Pfam" id="PF00730">
    <property type="entry name" value="HhH-GPD"/>
    <property type="match status" value="1"/>
</dbReference>
<comment type="similarity">
    <text evidence="4">Belongs to the Nth/MutY family.</text>
</comment>
<dbReference type="InterPro" id="IPR003265">
    <property type="entry name" value="HhH-GPD_domain"/>
</dbReference>
<keyword evidence="7" id="KW-0004">4Fe-4S</keyword>
<evidence type="ECO:0000256" key="3">
    <source>
        <dbReference type="ARBA" id="ARBA00002933"/>
    </source>
</evidence>
<reference evidence="16 17" key="1">
    <citation type="submission" date="2018-11" db="EMBL/GenBank/DDBJ databases">
        <title>Complete genome sequence of Paenibacillus baekrokdamisoli strain KCTC 33723.</title>
        <authorList>
            <person name="Kang S.W."/>
            <person name="Lee K.C."/>
            <person name="Kim K.K."/>
            <person name="Kim J.S."/>
            <person name="Kim D.S."/>
            <person name="Ko S.H."/>
            <person name="Yang S.H."/>
            <person name="Lee J.S."/>
        </authorList>
    </citation>
    <scope>NUCLEOTIDE SEQUENCE [LARGE SCALE GENOMIC DNA]</scope>
    <source>
        <strain evidence="16 17">KCTC 33723</strain>
    </source>
</reference>
<evidence type="ECO:0000256" key="9">
    <source>
        <dbReference type="ARBA" id="ARBA00022763"/>
    </source>
</evidence>
<dbReference type="PANTHER" id="PTHR42944">
    <property type="entry name" value="ADENINE DNA GLYCOSYLASE"/>
    <property type="match status" value="1"/>
</dbReference>
<protein>
    <recommendedName>
        <fullName evidence="6">Adenine DNA glycosylase</fullName>
        <ecNumber evidence="5">3.2.2.31</ecNumber>
    </recommendedName>
</protein>
<evidence type="ECO:0000313" key="16">
    <source>
        <dbReference type="EMBL" id="BBH21887.1"/>
    </source>
</evidence>
<evidence type="ECO:0000313" key="17">
    <source>
        <dbReference type="Proteomes" id="UP000275368"/>
    </source>
</evidence>
<dbReference type="KEGG" id="pbk:Back11_32320"/>
<dbReference type="GO" id="GO:0035485">
    <property type="term" value="F:adenine/guanine mispair binding"/>
    <property type="evidence" value="ECO:0007669"/>
    <property type="project" value="TreeGrafter"/>
</dbReference>
<comment type="catalytic activity">
    <reaction evidence="1">
        <text>Hydrolyzes free adenine bases from 7,8-dihydro-8-oxoguanine:adenine mismatched double-stranded DNA, leaving an apurinic site.</text>
        <dbReference type="EC" id="3.2.2.31"/>
    </reaction>
</comment>
<keyword evidence="14" id="KW-0326">Glycosidase</keyword>
<dbReference type="InterPro" id="IPR015797">
    <property type="entry name" value="NUDIX_hydrolase-like_dom_sf"/>
</dbReference>
<keyword evidence="12" id="KW-0411">Iron-sulfur</keyword>
<dbReference type="SUPFAM" id="SSF55811">
    <property type="entry name" value="Nudix"/>
    <property type="match status" value="1"/>
</dbReference>
<evidence type="ECO:0000256" key="11">
    <source>
        <dbReference type="ARBA" id="ARBA00023004"/>
    </source>
</evidence>
<dbReference type="SUPFAM" id="SSF48150">
    <property type="entry name" value="DNA-glycosylase"/>
    <property type="match status" value="1"/>
</dbReference>
<keyword evidence="9" id="KW-0227">DNA damage</keyword>
<evidence type="ECO:0000256" key="14">
    <source>
        <dbReference type="ARBA" id="ARBA00023295"/>
    </source>
</evidence>
<dbReference type="GO" id="GO:0046872">
    <property type="term" value="F:metal ion binding"/>
    <property type="evidence" value="ECO:0007669"/>
    <property type="project" value="UniProtKB-KW"/>
</dbReference>
<dbReference type="PROSITE" id="PS00764">
    <property type="entry name" value="ENDONUCLEASE_III_1"/>
    <property type="match status" value="1"/>
</dbReference>
<dbReference type="FunFam" id="1.10.1670.10:FF:000002">
    <property type="entry name" value="Adenine DNA glycosylase"/>
    <property type="match status" value="1"/>
</dbReference>
<dbReference type="Gene3D" id="1.10.1670.10">
    <property type="entry name" value="Helix-hairpin-Helix base-excision DNA repair enzymes (C-terminal)"/>
    <property type="match status" value="1"/>
</dbReference>
<dbReference type="GO" id="GO:0032357">
    <property type="term" value="F:oxidized purine DNA binding"/>
    <property type="evidence" value="ECO:0007669"/>
    <property type="project" value="TreeGrafter"/>
</dbReference>
<sequence length="445" mass="49245">MKTEAAHYFSRELLNWYLANKRVLPWRMNRDPYRIWVSEVMLQQTRVDTVIPYYERFMDKFPTLTALAEAPEAEVLKCWEGLGYYSRARNLQAGAQEVVSRHNGIVPDHKESVAALRGVGPYTSGAIMSIAFNRPEPAVDGNVMRVLSRYFLLEDDIAKPATRVKIEKLAASLIPEGSAGDFNQALMELGALVCTPKSPGCLTCPVMAHCEGRMAGMEHTLPIKTKAKPPRPETRLAALIVGTGELAGMVLIRQRAETGLLAKMWELPHVLAPQSAESIIKPKGRGRKAAAEDANATATASAGSLQSVHSLQSDILCRTLSEEDGILVRPTGWWGEAEHVFSHIVWDVQVFKAEFGFFTSVDQSPSEAQSPMRAAAPKAAAELVGMLAAEQRSFYELVDGIPAELGETKMLPPNYRWIGVQQMKELAFPNVFLKLLGEYWHAIEQ</sequence>
<evidence type="ECO:0000256" key="2">
    <source>
        <dbReference type="ARBA" id="ARBA00001966"/>
    </source>
</evidence>
<dbReference type="FunFam" id="1.10.340.30:FF:000002">
    <property type="entry name" value="Adenine DNA glycosylase"/>
    <property type="match status" value="1"/>
</dbReference>
<dbReference type="Proteomes" id="UP000275368">
    <property type="component" value="Chromosome"/>
</dbReference>
<dbReference type="InterPro" id="IPR004035">
    <property type="entry name" value="Endouclease-III_FeS-bd_BS"/>
</dbReference>
<evidence type="ECO:0000256" key="12">
    <source>
        <dbReference type="ARBA" id="ARBA00023014"/>
    </source>
</evidence>
<comment type="function">
    <text evidence="3">Adenine glycosylase active on G-A mispairs. MutY also corrects error-prone DNA synthesis past GO lesions which are due to the oxidatively damaged form of guanine: 7,8-dihydro-8-oxoguanine (8-oxo-dGTP).</text>
</comment>
<evidence type="ECO:0000259" key="15">
    <source>
        <dbReference type="SMART" id="SM00478"/>
    </source>
</evidence>
<dbReference type="InterPro" id="IPR005760">
    <property type="entry name" value="A/G_AdeGlyc_MutY"/>
</dbReference>
<keyword evidence="13" id="KW-0234">DNA repair</keyword>
<accession>A0A3G9ISS8</accession>
<dbReference type="GO" id="GO:0051539">
    <property type="term" value="F:4 iron, 4 sulfur cluster binding"/>
    <property type="evidence" value="ECO:0007669"/>
    <property type="project" value="UniProtKB-KW"/>
</dbReference>
<dbReference type="AlphaFoldDB" id="A0A3G9ISS8"/>
<keyword evidence="8" id="KW-0479">Metal-binding</keyword>
<organism evidence="16 17">
    <name type="scientific">Paenibacillus baekrokdamisoli</name>
    <dbReference type="NCBI Taxonomy" id="1712516"/>
    <lineage>
        <taxon>Bacteria</taxon>
        <taxon>Bacillati</taxon>
        <taxon>Bacillota</taxon>
        <taxon>Bacilli</taxon>
        <taxon>Bacillales</taxon>
        <taxon>Paenibacillaceae</taxon>
        <taxon>Paenibacillus</taxon>
    </lineage>
</organism>
<dbReference type="Gene3D" id="1.10.340.30">
    <property type="entry name" value="Hypothetical protein, domain 2"/>
    <property type="match status" value="1"/>
</dbReference>
<keyword evidence="17" id="KW-1185">Reference proteome</keyword>
<gene>
    <name evidence="16" type="primary">mutY</name>
    <name evidence="16" type="ORF">Back11_32320</name>
</gene>
<dbReference type="GO" id="GO:0006284">
    <property type="term" value="P:base-excision repair"/>
    <property type="evidence" value="ECO:0007669"/>
    <property type="project" value="InterPro"/>
</dbReference>
<dbReference type="InterPro" id="IPR044298">
    <property type="entry name" value="MIG/MutY"/>
</dbReference>
<comment type="cofactor">
    <cofactor evidence="2">
        <name>[4Fe-4S] cluster</name>
        <dbReference type="ChEBI" id="CHEBI:49883"/>
    </cofactor>
</comment>
<keyword evidence="10" id="KW-0378">Hydrolase</keyword>
<dbReference type="GO" id="GO:0000701">
    <property type="term" value="F:purine-specific mismatch base pair DNA N-glycosylase activity"/>
    <property type="evidence" value="ECO:0007669"/>
    <property type="project" value="UniProtKB-EC"/>
</dbReference>
<dbReference type="Gene3D" id="3.90.79.10">
    <property type="entry name" value="Nucleoside Triphosphate Pyrophosphohydrolase"/>
    <property type="match status" value="1"/>
</dbReference>
<evidence type="ECO:0000256" key="1">
    <source>
        <dbReference type="ARBA" id="ARBA00000843"/>
    </source>
</evidence>
<proteinExistence type="inferred from homology"/>
<evidence type="ECO:0000256" key="6">
    <source>
        <dbReference type="ARBA" id="ARBA00022023"/>
    </source>
</evidence>
<feature type="domain" description="HhH-GPD" evidence="15">
    <location>
        <begin position="41"/>
        <end position="192"/>
    </location>
</feature>
<dbReference type="InterPro" id="IPR011257">
    <property type="entry name" value="DNA_glycosylase"/>
</dbReference>
<keyword evidence="11" id="KW-0408">Iron</keyword>